<dbReference type="EMBL" id="LAZR01017178">
    <property type="protein sequence ID" value="KKM01507.1"/>
    <property type="molecule type" value="Genomic_DNA"/>
</dbReference>
<reference evidence="1" key="1">
    <citation type="journal article" date="2015" name="Nature">
        <title>Complex archaea that bridge the gap between prokaryotes and eukaryotes.</title>
        <authorList>
            <person name="Spang A."/>
            <person name="Saw J.H."/>
            <person name="Jorgensen S.L."/>
            <person name="Zaremba-Niedzwiedzka K."/>
            <person name="Martijn J."/>
            <person name="Lind A.E."/>
            <person name="van Eijk R."/>
            <person name="Schleper C."/>
            <person name="Guy L."/>
            <person name="Ettema T.J."/>
        </authorList>
    </citation>
    <scope>NUCLEOTIDE SEQUENCE</scope>
</reference>
<name>A0A0F9HEE3_9ZZZZ</name>
<dbReference type="AlphaFoldDB" id="A0A0F9HEE3"/>
<comment type="caution">
    <text evidence="1">The sequence shown here is derived from an EMBL/GenBank/DDBJ whole genome shotgun (WGS) entry which is preliminary data.</text>
</comment>
<accession>A0A0F9HEE3</accession>
<gene>
    <name evidence="1" type="ORF">LCGC14_1793830</name>
</gene>
<evidence type="ECO:0000313" key="1">
    <source>
        <dbReference type="EMBL" id="KKM01507.1"/>
    </source>
</evidence>
<sequence length="61" mass="7543">MDREERHKIFREELYPKASLPRQEFLIALEEFRHKHPDLLPETEPIIPTTTMRSFLKNFYR</sequence>
<proteinExistence type="predicted"/>
<protein>
    <submittedName>
        <fullName evidence="1">Uncharacterized protein</fullName>
    </submittedName>
</protein>
<organism evidence="1">
    <name type="scientific">marine sediment metagenome</name>
    <dbReference type="NCBI Taxonomy" id="412755"/>
    <lineage>
        <taxon>unclassified sequences</taxon>
        <taxon>metagenomes</taxon>
        <taxon>ecological metagenomes</taxon>
    </lineage>
</organism>